<dbReference type="PANTHER" id="PTHR30290">
    <property type="entry name" value="PERIPLASMIC BINDING COMPONENT OF ABC TRANSPORTER"/>
    <property type="match status" value="1"/>
</dbReference>
<dbReference type="OrthoDB" id="137511at2"/>
<dbReference type="InterPro" id="IPR030678">
    <property type="entry name" value="Peptide/Ni-bd"/>
</dbReference>
<accession>A0A1B7LEZ6</accession>
<keyword evidence="3" id="KW-0813">Transport</keyword>
<comment type="subcellular location">
    <subcellularLocation>
        <location evidence="1">Cell envelope</location>
    </subcellularLocation>
</comment>
<dbReference type="GO" id="GO:1904680">
    <property type="term" value="F:peptide transmembrane transporter activity"/>
    <property type="evidence" value="ECO:0007669"/>
    <property type="project" value="TreeGrafter"/>
</dbReference>
<dbReference type="Pfam" id="PF00496">
    <property type="entry name" value="SBP_bac_5"/>
    <property type="match status" value="1"/>
</dbReference>
<name>A0A1B7LEZ6_9FIRM</name>
<reference evidence="6 7" key="1">
    <citation type="submission" date="2016-04" db="EMBL/GenBank/DDBJ databases">
        <authorList>
            <person name="Evans L.H."/>
            <person name="Alamgir A."/>
            <person name="Owens N."/>
            <person name="Weber N.D."/>
            <person name="Virtaneva K."/>
            <person name="Barbian K."/>
            <person name="Babar A."/>
            <person name="Rosenke K."/>
        </authorList>
    </citation>
    <scope>NUCLEOTIDE SEQUENCE [LARGE SCALE GENOMIC DNA]</scope>
    <source>
        <strain evidence="6 7">LMa1</strain>
    </source>
</reference>
<comment type="similarity">
    <text evidence="2">Belongs to the bacterial solute-binding protein 5 family.</text>
</comment>
<dbReference type="EMBL" id="LYVF01000158">
    <property type="protein sequence ID" value="OAT81851.1"/>
    <property type="molecule type" value="Genomic_DNA"/>
</dbReference>
<keyword evidence="4" id="KW-0732">Signal</keyword>
<keyword evidence="7" id="KW-1185">Reference proteome</keyword>
<sequence length="519" mass="57895">MMVAGCGGQGGTQGASNQIIRFNVGAEPQTLDPAKATGIPDATIINAMFEGLTRYGADNKPGPGIAESWTISPDGKTYTFKLRDAKWSNGDPLTARDFVDGWLRALNPNTQSEYAYQLWYIKGAEEYNKGTGSAKDVAVRAVDDHTLQVVLKAPAPQFLGLTSFETLMPIDSKVVKEHPDWAASPANYIGDGPYKMVSWDHNQVIKCVKNPNYWDAANVKLAKLDFYLVDNNTTGYNMFKTGQIDFQYNVPVQEIPGLKNNPDFKIMPQAATYFYRFNVTKKPFNDPRVRRALALAIDRQAIVRDVARGGQLPAYALIPPGFKDADGKDFRQNGGNYFQEDVAGAKKLLAGAGYPDGRGFPDVSIMYNTNDQHKAIAEAIQAMWKKNLNINVQLHNEEWQTYLNDMQKLNYDIARAGWVPDYLDPMTFADMFVTNGGNNETGWSNKGYDTLITKAKTTDAGNPKARMADMHNAEKLLMDRMPIMPIYFYTQPVLIKPNLKGVIIPPFNVEAEFKWAYVQ</sequence>
<evidence type="ECO:0000256" key="1">
    <source>
        <dbReference type="ARBA" id="ARBA00004196"/>
    </source>
</evidence>
<dbReference type="SUPFAM" id="SSF53850">
    <property type="entry name" value="Periplasmic binding protein-like II"/>
    <property type="match status" value="1"/>
</dbReference>
<evidence type="ECO:0000256" key="3">
    <source>
        <dbReference type="ARBA" id="ARBA00022448"/>
    </source>
</evidence>
<comment type="caution">
    <text evidence="6">The sequence shown here is derived from an EMBL/GenBank/DDBJ whole genome shotgun (WGS) entry which is preliminary data.</text>
</comment>
<gene>
    <name evidence="6" type="ORF">A6M21_10445</name>
</gene>
<evidence type="ECO:0000256" key="4">
    <source>
        <dbReference type="ARBA" id="ARBA00022729"/>
    </source>
</evidence>
<dbReference type="STRING" id="1838280.A6M21_10445"/>
<proteinExistence type="inferred from homology"/>
<dbReference type="FunFam" id="3.10.105.10:FF:000001">
    <property type="entry name" value="Oligopeptide ABC transporter, oligopeptide-binding protein"/>
    <property type="match status" value="1"/>
</dbReference>
<dbReference type="GO" id="GO:0030288">
    <property type="term" value="C:outer membrane-bounded periplasmic space"/>
    <property type="evidence" value="ECO:0007669"/>
    <property type="project" value="UniProtKB-ARBA"/>
</dbReference>
<protein>
    <submittedName>
        <fullName evidence="6">ABC transporter substrate-binding protein</fullName>
    </submittedName>
</protein>
<evidence type="ECO:0000313" key="6">
    <source>
        <dbReference type="EMBL" id="OAT81851.1"/>
    </source>
</evidence>
<evidence type="ECO:0000313" key="7">
    <source>
        <dbReference type="Proteomes" id="UP000078532"/>
    </source>
</evidence>
<dbReference type="PIRSF" id="PIRSF002741">
    <property type="entry name" value="MppA"/>
    <property type="match status" value="1"/>
</dbReference>
<dbReference type="GO" id="GO:0043190">
    <property type="term" value="C:ATP-binding cassette (ABC) transporter complex"/>
    <property type="evidence" value="ECO:0007669"/>
    <property type="project" value="InterPro"/>
</dbReference>
<feature type="domain" description="Solute-binding protein family 5" evidence="5">
    <location>
        <begin position="60"/>
        <end position="439"/>
    </location>
</feature>
<dbReference type="Gene3D" id="3.90.76.10">
    <property type="entry name" value="Dipeptide-binding Protein, Domain 1"/>
    <property type="match status" value="1"/>
</dbReference>
<dbReference type="InterPro" id="IPR039424">
    <property type="entry name" value="SBP_5"/>
</dbReference>
<dbReference type="InterPro" id="IPR000914">
    <property type="entry name" value="SBP_5_dom"/>
</dbReference>
<dbReference type="Gene3D" id="3.10.105.10">
    <property type="entry name" value="Dipeptide-binding Protein, Domain 3"/>
    <property type="match status" value="1"/>
</dbReference>
<evidence type="ECO:0000256" key="2">
    <source>
        <dbReference type="ARBA" id="ARBA00005695"/>
    </source>
</evidence>
<evidence type="ECO:0000259" key="5">
    <source>
        <dbReference type="Pfam" id="PF00496"/>
    </source>
</evidence>
<dbReference type="AlphaFoldDB" id="A0A1B7LEZ6"/>
<dbReference type="PANTHER" id="PTHR30290:SF79">
    <property type="entry name" value="DIPEPTIDE-BINDING PROTEIN DPPE"/>
    <property type="match status" value="1"/>
</dbReference>
<dbReference type="GO" id="GO:0015833">
    <property type="term" value="P:peptide transport"/>
    <property type="evidence" value="ECO:0007669"/>
    <property type="project" value="TreeGrafter"/>
</dbReference>
<dbReference type="FunFam" id="3.90.76.10:FF:000001">
    <property type="entry name" value="Oligopeptide ABC transporter substrate-binding protein"/>
    <property type="match status" value="1"/>
</dbReference>
<organism evidence="6 7">
    <name type="scientific">Desulfotomaculum copahuensis</name>
    <dbReference type="NCBI Taxonomy" id="1838280"/>
    <lineage>
        <taxon>Bacteria</taxon>
        <taxon>Bacillati</taxon>
        <taxon>Bacillota</taxon>
        <taxon>Clostridia</taxon>
        <taxon>Eubacteriales</taxon>
        <taxon>Desulfotomaculaceae</taxon>
        <taxon>Desulfotomaculum</taxon>
    </lineage>
</organism>
<dbReference type="Gene3D" id="3.40.190.10">
    <property type="entry name" value="Periplasmic binding protein-like II"/>
    <property type="match status" value="1"/>
</dbReference>
<dbReference type="Proteomes" id="UP000078532">
    <property type="component" value="Unassembled WGS sequence"/>
</dbReference>
<dbReference type="CDD" id="cd08504">
    <property type="entry name" value="PBP2_OppA"/>
    <property type="match status" value="1"/>
</dbReference>